<proteinExistence type="predicted"/>
<keyword evidence="3" id="KW-1185">Reference proteome</keyword>
<dbReference type="AlphaFoldDB" id="A0A9N7YGM4"/>
<feature type="region of interest" description="Disordered" evidence="1">
    <location>
        <begin position="100"/>
        <end position="124"/>
    </location>
</feature>
<comment type="caution">
    <text evidence="2">The sequence shown here is derived from an EMBL/GenBank/DDBJ whole genome shotgun (WGS) entry which is preliminary data.</text>
</comment>
<sequence length="124" mass="12976">MSIHVPGATGVTLCSRPHLPSLPPAFHWSSLFCRSRTLPIVPQDVLPAERTVDGSMMNSLVLGVMGQRLGLLQLAARAAADSSEEAFTVINTIMPGGLPQILPAEPDSQVAPGPRLTGSSLPSL</sequence>
<evidence type="ECO:0000256" key="1">
    <source>
        <dbReference type="SAM" id="MobiDB-lite"/>
    </source>
</evidence>
<reference evidence="2" key="1">
    <citation type="submission" date="2020-03" db="EMBL/GenBank/DDBJ databases">
        <authorList>
            <person name="Weist P."/>
        </authorList>
    </citation>
    <scope>NUCLEOTIDE SEQUENCE</scope>
</reference>
<dbReference type="EMBL" id="CADEAL010000757">
    <property type="protein sequence ID" value="CAB1424831.1"/>
    <property type="molecule type" value="Genomic_DNA"/>
</dbReference>
<dbReference type="Proteomes" id="UP001153269">
    <property type="component" value="Unassembled WGS sequence"/>
</dbReference>
<organism evidence="2 3">
    <name type="scientific">Pleuronectes platessa</name>
    <name type="common">European plaice</name>
    <dbReference type="NCBI Taxonomy" id="8262"/>
    <lineage>
        <taxon>Eukaryota</taxon>
        <taxon>Metazoa</taxon>
        <taxon>Chordata</taxon>
        <taxon>Craniata</taxon>
        <taxon>Vertebrata</taxon>
        <taxon>Euteleostomi</taxon>
        <taxon>Actinopterygii</taxon>
        <taxon>Neopterygii</taxon>
        <taxon>Teleostei</taxon>
        <taxon>Neoteleostei</taxon>
        <taxon>Acanthomorphata</taxon>
        <taxon>Carangaria</taxon>
        <taxon>Pleuronectiformes</taxon>
        <taxon>Pleuronectoidei</taxon>
        <taxon>Pleuronectidae</taxon>
        <taxon>Pleuronectes</taxon>
    </lineage>
</organism>
<accession>A0A9N7YGM4</accession>
<protein>
    <submittedName>
        <fullName evidence="2">Uncharacterized protein</fullName>
    </submittedName>
</protein>
<gene>
    <name evidence="2" type="ORF">PLEPLA_LOCUS12759</name>
</gene>
<evidence type="ECO:0000313" key="2">
    <source>
        <dbReference type="EMBL" id="CAB1424831.1"/>
    </source>
</evidence>
<name>A0A9N7YGM4_PLEPL</name>
<evidence type="ECO:0000313" key="3">
    <source>
        <dbReference type="Proteomes" id="UP001153269"/>
    </source>
</evidence>